<evidence type="ECO:0008006" key="3">
    <source>
        <dbReference type="Google" id="ProtNLM"/>
    </source>
</evidence>
<keyword evidence="2" id="KW-1185">Reference proteome</keyword>
<dbReference type="SUPFAM" id="SSF54285">
    <property type="entry name" value="MoaD/ThiS"/>
    <property type="match status" value="1"/>
</dbReference>
<dbReference type="AlphaFoldDB" id="A0A7G6E313"/>
<name>A0A7G6E313_THEFR</name>
<dbReference type="Gene3D" id="3.10.20.30">
    <property type="match status" value="1"/>
</dbReference>
<protein>
    <recommendedName>
        <fullName evidence="3">MoaD/ThiS family protein</fullName>
    </recommendedName>
</protein>
<dbReference type="KEGG" id="tfr:BR63_09165"/>
<evidence type="ECO:0000313" key="2">
    <source>
        <dbReference type="Proteomes" id="UP000515847"/>
    </source>
</evidence>
<dbReference type="Proteomes" id="UP000515847">
    <property type="component" value="Chromosome"/>
</dbReference>
<dbReference type="EMBL" id="CP045798">
    <property type="protein sequence ID" value="QNB46467.1"/>
    <property type="molecule type" value="Genomic_DNA"/>
</dbReference>
<dbReference type="RefSeq" id="WP_034422216.1">
    <property type="nucleotide sequence ID" value="NZ_CP045798.1"/>
</dbReference>
<evidence type="ECO:0000313" key="1">
    <source>
        <dbReference type="EMBL" id="QNB46467.1"/>
    </source>
</evidence>
<dbReference type="InterPro" id="IPR012675">
    <property type="entry name" value="Beta-grasp_dom_sf"/>
</dbReference>
<proteinExistence type="predicted"/>
<organism evidence="1 2">
    <name type="scientific">Thermanaerosceptrum fracticalcis</name>
    <dbReference type="NCBI Taxonomy" id="1712410"/>
    <lineage>
        <taxon>Bacteria</taxon>
        <taxon>Bacillati</taxon>
        <taxon>Bacillota</taxon>
        <taxon>Clostridia</taxon>
        <taxon>Eubacteriales</taxon>
        <taxon>Peptococcaceae</taxon>
        <taxon>Thermanaerosceptrum</taxon>
    </lineage>
</organism>
<dbReference type="InterPro" id="IPR016155">
    <property type="entry name" value="Mopterin_synth/thiamin_S_b"/>
</dbReference>
<sequence length="98" mass="11513">MTDIDRIYLLSYGDIQLIVGTHKKELYIKKNSSFYEFLEYLIEIYGKEIKELIKDPDTGQYLPIMYVINSRVYAQKDLCDVKLKDQDEVAIIYYAEGG</sequence>
<reference evidence="1 2" key="1">
    <citation type="journal article" date="2019" name="Front. Microbiol.">
        <title>Thermoanaerosceptrum fracticalcis gen. nov. sp. nov., a Novel Fumarate-Fermenting Microorganism From a Deep Fractured Carbonate Aquifer of the US Great Basin.</title>
        <authorList>
            <person name="Hamilton-Brehm S.D."/>
            <person name="Stewart L.E."/>
            <person name="Zavarin M."/>
            <person name="Caldwell M."/>
            <person name="Lawson P.A."/>
            <person name="Onstott T.C."/>
            <person name="Grzymski J."/>
            <person name="Neveux I."/>
            <person name="Lollar B.S."/>
            <person name="Russell C.E."/>
            <person name="Moser D.P."/>
        </authorList>
    </citation>
    <scope>NUCLEOTIDE SEQUENCE [LARGE SCALE GENOMIC DNA]</scope>
    <source>
        <strain evidence="1 2">DRI-13</strain>
    </source>
</reference>
<gene>
    <name evidence="1" type="ORF">BR63_09165</name>
</gene>
<accession>A0A7G6E313</accession>